<dbReference type="PROSITE" id="PS00108">
    <property type="entry name" value="PROTEIN_KINASE_ST"/>
    <property type="match status" value="1"/>
</dbReference>
<sequence>MATCLRRFWETIKALCSCCEQGTPVVSTLPDENQALDTDQTQSTRPLFLKESATADGQVDTTVPLSHEVHASVMKRTQSAKPSLAGGLTQTVPLPREDQTPVSKQVYPLPKEETADKPSPTTASPYEEHTSVLEQTQSACSSLTGEPTTLDGLASMASLPHVGHAPPASDQSHRQSARASQTEGATADDGRVPMVELYKEALLWTQLNHINLLPFLGINISLFPEQLCLVSPWMSNGHVMAFLRDNPDHDKLTVLTEIAAGMAYLHFLNIVHGDIKGENILVSEDRRCKLADFGLAMTAEATTTVGDSTAGSAKGSLRWMAPELFKLPDSVDAAQISPAQTSGPIKLARDIWAYGCTVLEIMSGEPPFTGLSDVMVMMEVVVYGKTPEIPPTAIDRCSDEVWKLTQRCWTREIKLRPLAPEICTSLERINPPLRNADHHVSMELSELSMSDDPIDDLGPFFVERDGRIFSSHPTASYPFPSDLPEHEVRGIQNFE</sequence>
<dbReference type="InterPro" id="IPR051681">
    <property type="entry name" value="Ser/Thr_Kinases-Pseudokinases"/>
</dbReference>
<keyword evidence="4" id="KW-1185">Reference proteome</keyword>
<dbReference type="EMBL" id="JBAHYK010003553">
    <property type="protein sequence ID" value="KAL0563410.1"/>
    <property type="molecule type" value="Genomic_DNA"/>
</dbReference>
<dbReference type="PROSITE" id="PS50011">
    <property type="entry name" value="PROTEIN_KINASE_DOM"/>
    <property type="match status" value="1"/>
</dbReference>
<feature type="domain" description="Protein kinase" evidence="2">
    <location>
        <begin position="145"/>
        <end position="433"/>
    </location>
</feature>
<feature type="region of interest" description="Disordered" evidence="1">
    <location>
        <begin position="75"/>
        <end position="188"/>
    </location>
</feature>
<evidence type="ECO:0000256" key="1">
    <source>
        <dbReference type="SAM" id="MobiDB-lite"/>
    </source>
</evidence>
<gene>
    <name evidence="3" type="primary">TOS8_6</name>
    <name evidence="3" type="ORF">V5O48_018657</name>
</gene>
<evidence type="ECO:0000259" key="2">
    <source>
        <dbReference type="PROSITE" id="PS50011"/>
    </source>
</evidence>
<accession>A0ABR3EKN4</accession>
<keyword evidence="3" id="KW-0371">Homeobox</keyword>
<dbReference type="InterPro" id="IPR011009">
    <property type="entry name" value="Kinase-like_dom_sf"/>
</dbReference>
<dbReference type="InterPro" id="IPR000719">
    <property type="entry name" value="Prot_kinase_dom"/>
</dbReference>
<dbReference type="SUPFAM" id="SSF56112">
    <property type="entry name" value="Protein kinase-like (PK-like)"/>
    <property type="match status" value="1"/>
</dbReference>
<dbReference type="GO" id="GO:0003677">
    <property type="term" value="F:DNA binding"/>
    <property type="evidence" value="ECO:0007669"/>
    <property type="project" value="UniProtKB-KW"/>
</dbReference>
<dbReference type="InterPro" id="IPR008271">
    <property type="entry name" value="Ser/Thr_kinase_AS"/>
</dbReference>
<feature type="compositionally biased region" description="Polar residues" evidence="1">
    <location>
        <begin position="132"/>
        <end position="147"/>
    </location>
</feature>
<keyword evidence="3" id="KW-0238">DNA-binding</keyword>
<dbReference type="Gene3D" id="1.10.510.10">
    <property type="entry name" value="Transferase(Phosphotransferase) domain 1"/>
    <property type="match status" value="1"/>
</dbReference>
<dbReference type="SMART" id="SM00220">
    <property type="entry name" value="S_TKc"/>
    <property type="match status" value="1"/>
</dbReference>
<dbReference type="Proteomes" id="UP001465976">
    <property type="component" value="Unassembled WGS sequence"/>
</dbReference>
<proteinExistence type="predicted"/>
<dbReference type="Pfam" id="PF07714">
    <property type="entry name" value="PK_Tyr_Ser-Thr"/>
    <property type="match status" value="1"/>
</dbReference>
<reference evidence="3 4" key="1">
    <citation type="submission" date="2024-02" db="EMBL/GenBank/DDBJ databases">
        <title>A draft genome for the cacao thread blight pathogen Marasmius crinis-equi.</title>
        <authorList>
            <person name="Cohen S.P."/>
            <person name="Baruah I.K."/>
            <person name="Amoako-Attah I."/>
            <person name="Bukari Y."/>
            <person name="Meinhardt L.W."/>
            <person name="Bailey B.A."/>
        </authorList>
    </citation>
    <scope>NUCLEOTIDE SEQUENCE [LARGE SCALE GENOMIC DNA]</scope>
    <source>
        <strain evidence="3 4">GH-76</strain>
    </source>
</reference>
<evidence type="ECO:0000313" key="4">
    <source>
        <dbReference type="Proteomes" id="UP001465976"/>
    </source>
</evidence>
<name>A0ABR3EKN4_9AGAR</name>
<protein>
    <submittedName>
        <fullName evidence="3">Homeobox protein tos8</fullName>
    </submittedName>
</protein>
<organism evidence="3 4">
    <name type="scientific">Marasmius crinis-equi</name>
    <dbReference type="NCBI Taxonomy" id="585013"/>
    <lineage>
        <taxon>Eukaryota</taxon>
        <taxon>Fungi</taxon>
        <taxon>Dikarya</taxon>
        <taxon>Basidiomycota</taxon>
        <taxon>Agaricomycotina</taxon>
        <taxon>Agaricomycetes</taxon>
        <taxon>Agaricomycetidae</taxon>
        <taxon>Agaricales</taxon>
        <taxon>Marasmiineae</taxon>
        <taxon>Marasmiaceae</taxon>
        <taxon>Marasmius</taxon>
    </lineage>
</organism>
<dbReference type="PANTHER" id="PTHR44329">
    <property type="entry name" value="SERINE/THREONINE-PROTEIN KINASE TNNI3K-RELATED"/>
    <property type="match status" value="1"/>
</dbReference>
<evidence type="ECO:0000313" key="3">
    <source>
        <dbReference type="EMBL" id="KAL0563410.1"/>
    </source>
</evidence>
<dbReference type="InterPro" id="IPR001245">
    <property type="entry name" value="Ser-Thr/Tyr_kinase_cat_dom"/>
</dbReference>
<comment type="caution">
    <text evidence="3">The sequence shown here is derived from an EMBL/GenBank/DDBJ whole genome shotgun (WGS) entry which is preliminary data.</text>
</comment>